<dbReference type="OrthoDB" id="2101615at2759"/>
<dbReference type="PRINTS" id="PR00237">
    <property type="entry name" value="GPCRRHODOPSN"/>
</dbReference>
<dbReference type="AlphaFoldDB" id="A0A6S7L774"/>
<sequence>MEGYFHSTPKAVPTTAPCFGPITEKLNMRINKFPNNKTVKVTWNAVKVNEEIRYSLHYDVQCFMCDKGRKCHMACENAHYQPRQNNVTETFVDVSNLHPGHRYKFRVYPKTVINRFIGKVNWSYTETELFQVQVAGTKKPRSTSSKTTYFDYVVISGIAVVISGIAMIMVVLLIVVVKRTRRFRPCQRVNGEDISLHYIDPKTYTDPERALSEFAKELDRNLIKFETIVGGGEFGDVYKGEMKLPDQPATKVAIKTLKPGASHKNRIDFLIEASVMAQFKNLNVITLEGVVTKSTPLLIVTEFMENGSLDKYLKENDGMLNPLQLLGMARGVASEWKMPISVGGSVALALSYAIVALFGSLSNGLVALTYLKWRGRILNQPKDVLILSLAIGDFVMSSVVCPLGFASAVSRKWTSGHTGCVFYGFFSTWIGLSSIAQLALHAIERYVTLSSPTPNVISVKRAFQMVMAAWIISFLASCFPLMGWSEYTFEGFGLHCSIVWDSTSAGESSYSFFLLIVFFVFPVAAISFSYGKIFFIVRRIYLNAETMWGHDAQATKESYEAQVKTAKQLLLMIAGYMFAWTPYAIMSTIVVLFGSKIPFGYHEYPSLFAKTSNIYNPIIYFFTYQSLREKAIDLLRCGGNANAVQPMSMTVSSGRRTGH</sequence>
<dbReference type="PANTHER" id="PTHR24240">
    <property type="entry name" value="OPSIN"/>
    <property type="match status" value="1"/>
</dbReference>
<keyword evidence="6" id="KW-0472">Membrane</keyword>
<organism evidence="9 10">
    <name type="scientific">Paramuricea clavata</name>
    <name type="common">Red gorgonian</name>
    <name type="synonym">Violescent sea-whip</name>
    <dbReference type="NCBI Taxonomy" id="317549"/>
    <lineage>
        <taxon>Eukaryota</taxon>
        <taxon>Metazoa</taxon>
        <taxon>Cnidaria</taxon>
        <taxon>Anthozoa</taxon>
        <taxon>Octocorallia</taxon>
        <taxon>Malacalcyonacea</taxon>
        <taxon>Plexauridae</taxon>
        <taxon>Paramuricea</taxon>
    </lineage>
</organism>
<comment type="caution">
    <text evidence="9">The sequence shown here is derived from an EMBL/GenBank/DDBJ whole genome shotgun (WGS) entry which is preliminary data.</text>
</comment>
<dbReference type="InterPro" id="IPR050125">
    <property type="entry name" value="GPCR_opsins"/>
</dbReference>
<evidence type="ECO:0000256" key="7">
    <source>
        <dbReference type="ARBA" id="ARBA00023170"/>
    </source>
</evidence>
<dbReference type="InterPro" id="IPR027936">
    <property type="entry name" value="Eph_TM"/>
</dbReference>
<keyword evidence="7" id="KW-0675">Receptor</keyword>
<dbReference type="Gene3D" id="3.30.200.20">
    <property type="entry name" value="Phosphorylase Kinase, domain 1"/>
    <property type="match status" value="1"/>
</dbReference>
<proteinExistence type="predicted"/>
<keyword evidence="8" id="KW-0807">Transducer</keyword>
<evidence type="ECO:0000256" key="2">
    <source>
        <dbReference type="ARBA" id="ARBA00004167"/>
    </source>
</evidence>
<protein>
    <submittedName>
        <fullName evidence="9">Melanopsin-B-like isoform X1</fullName>
    </submittedName>
</protein>
<dbReference type="SUPFAM" id="SSF56112">
    <property type="entry name" value="Protein kinase-like (PK-like)"/>
    <property type="match status" value="1"/>
</dbReference>
<keyword evidence="4" id="KW-1133">Transmembrane helix</keyword>
<dbReference type="PROSITE" id="PS00107">
    <property type="entry name" value="PROTEIN_KINASE_ATP"/>
    <property type="match status" value="1"/>
</dbReference>
<dbReference type="InterPro" id="IPR036116">
    <property type="entry name" value="FN3_sf"/>
</dbReference>
<dbReference type="InterPro" id="IPR013783">
    <property type="entry name" value="Ig-like_fold"/>
</dbReference>
<dbReference type="FunFam" id="3.30.200.20:FF:000802">
    <property type="entry name" value="Ephrin receptor 1"/>
    <property type="match status" value="1"/>
</dbReference>
<dbReference type="SUPFAM" id="SSF49265">
    <property type="entry name" value="Fibronectin type III"/>
    <property type="match status" value="1"/>
</dbReference>
<evidence type="ECO:0000256" key="8">
    <source>
        <dbReference type="ARBA" id="ARBA00023224"/>
    </source>
</evidence>
<dbReference type="InterPro" id="IPR017452">
    <property type="entry name" value="GPCR_Rhodpsn_7TM"/>
</dbReference>
<dbReference type="Gene3D" id="2.60.40.10">
    <property type="entry name" value="Immunoglobulins"/>
    <property type="match status" value="1"/>
</dbReference>
<evidence type="ECO:0000256" key="3">
    <source>
        <dbReference type="ARBA" id="ARBA00022692"/>
    </source>
</evidence>
<dbReference type="InterPro" id="IPR000719">
    <property type="entry name" value="Prot_kinase_dom"/>
</dbReference>
<evidence type="ECO:0000313" key="10">
    <source>
        <dbReference type="Proteomes" id="UP001152795"/>
    </source>
</evidence>
<dbReference type="Pfam" id="PF00041">
    <property type="entry name" value="fn3"/>
    <property type="match status" value="1"/>
</dbReference>
<dbReference type="Pfam" id="PF07714">
    <property type="entry name" value="PK_Tyr_Ser-Thr"/>
    <property type="match status" value="1"/>
</dbReference>
<dbReference type="GO" id="GO:0016020">
    <property type="term" value="C:membrane"/>
    <property type="evidence" value="ECO:0007669"/>
    <property type="project" value="UniProtKB-SubCell"/>
</dbReference>
<dbReference type="Pfam" id="PF14575">
    <property type="entry name" value="EphA2_TM"/>
    <property type="match status" value="1"/>
</dbReference>
<dbReference type="SUPFAM" id="SSF81321">
    <property type="entry name" value="Family A G protein-coupled receptor-like"/>
    <property type="match status" value="1"/>
</dbReference>
<evidence type="ECO:0000313" key="9">
    <source>
        <dbReference type="EMBL" id="CAB4028319.1"/>
    </source>
</evidence>
<dbReference type="InterPro" id="IPR003961">
    <property type="entry name" value="FN3_dom"/>
</dbReference>
<dbReference type="Pfam" id="PF00001">
    <property type="entry name" value="7tm_1"/>
    <property type="match status" value="1"/>
</dbReference>
<gene>
    <name evidence="9" type="ORF">PACLA_8A078253</name>
</gene>
<dbReference type="Proteomes" id="UP001152795">
    <property type="component" value="Unassembled WGS sequence"/>
</dbReference>
<dbReference type="InterPro" id="IPR017441">
    <property type="entry name" value="Protein_kinase_ATP_BS"/>
</dbReference>
<dbReference type="PROSITE" id="PS50262">
    <property type="entry name" value="G_PROTEIN_RECEP_F1_2"/>
    <property type="match status" value="1"/>
</dbReference>
<keyword evidence="3" id="KW-0812">Transmembrane</keyword>
<name>A0A6S7L774_PARCT</name>
<dbReference type="GO" id="GO:0004672">
    <property type="term" value="F:protein kinase activity"/>
    <property type="evidence" value="ECO:0007669"/>
    <property type="project" value="InterPro"/>
</dbReference>
<dbReference type="CDD" id="cd14969">
    <property type="entry name" value="7tmA_Opsins_type2_animals"/>
    <property type="match status" value="1"/>
</dbReference>
<accession>A0A6S7L774</accession>
<dbReference type="EMBL" id="CACRXK020015400">
    <property type="protein sequence ID" value="CAB4028319.1"/>
    <property type="molecule type" value="Genomic_DNA"/>
</dbReference>
<comment type="subcellular location">
    <subcellularLocation>
        <location evidence="1">Membrane</location>
        <topology evidence="1">Multi-pass membrane protein</topology>
    </subcellularLocation>
    <subcellularLocation>
        <location evidence="2">Membrane</location>
        <topology evidence="2">Single-pass membrane protein</topology>
    </subcellularLocation>
</comment>
<reference evidence="9" key="1">
    <citation type="submission" date="2020-04" db="EMBL/GenBank/DDBJ databases">
        <authorList>
            <person name="Alioto T."/>
            <person name="Alioto T."/>
            <person name="Gomez Garrido J."/>
        </authorList>
    </citation>
    <scope>NUCLEOTIDE SEQUENCE</scope>
    <source>
        <strain evidence="9">A484AB</strain>
    </source>
</reference>
<dbReference type="GO" id="GO:0005524">
    <property type="term" value="F:ATP binding"/>
    <property type="evidence" value="ECO:0007669"/>
    <property type="project" value="UniProtKB-UniRule"/>
</dbReference>
<evidence type="ECO:0000256" key="4">
    <source>
        <dbReference type="ARBA" id="ARBA00022989"/>
    </source>
</evidence>
<dbReference type="InterPro" id="IPR011009">
    <property type="entry name" value="Kinase-like_dom_sf"/>
</dbReference>
<keyword evidence="5" id="KW-0297">G-protein coupled receptor</keyword>
<dbReference type="InterPro" id="IPR001245">
    <property type="entry name" value="Ser-Thr/Tyr_kinase_cat_dom"/>
</dbReference>
<dbReference type="InterPro" id="IPR000276">
    <property type="entry name" value="GPCR_Rhodpsn"/>
</dbReference>
<evidence type="ECO:0000256" key="1">
    <source>
        <dbReference type="ARBA" id="ARBA00004141"/>
    </source>
</evidence>
<dbReference type="Gene3D" id="1.20.1070.10">
    <property type="entry name" value="Rhodopsin 7-helix transmembrane proteins"/>
    <property type="match status" value="1"/>
</dbReference>
<keyword evidence="10" id="KW-1185">Reference proteome</keyword>
<dbReference type="CDD" id="cd00063">
    <property type="entry name" value="FN3"/>
    <property type="match status" value="1"/>
</dbReference>
<dbReference type="GO" id="GO:0004930">
    <property type="term" value="F:G protein-coupled receptor activity"/>
    <property type="evidence" value="ECO:0007669"/>
    <property type="project" value="UniProtKB-KW"/>
</dbReference>
<evidence type="ECO:0000256" key="6">
    <source>
        <dbReference type="ARBA" id="ARBA00023136"/>
    </source>
</evidence>
<evidence type="ECO:0000256" key="5">
    <source>
        <dbReference type="ARBA" id="ARBA00023040"/>
    </source>
</evidence>
<dbReference type="PROSITE" id="PS50011">
    <property type="entry name" value="PROTEIN_KINASE_DOM"/>
    <property type="match status" value="1"/>
</dbReference>